<accession>A0A9E6SY37</accession>
<dbReference type="AlphaFoldDB" id="A0A9E6SY37"/>
<evidence type="ECO:0000313" key="1">
    <source>
        <dbReference type="EMBL" id="QWY78098.1"/>
    </source>
</evidence>
<name>A0A9E6SY37_9PROT</name>
<sequence length="116" mass="12921">MFDGSDARQGISHGTMIGKFWIDVITQGDGVFHNCNQRSSYFYNGVGMVHHNDAEKRIGLDYAVKYMTKANAIMRLSLGKARIISRGVMPNSPDVKLGRPRCGEPCDIDCQEDKLP</sequence>
<dbReference type="RefSeq" id="WP_273145581.1">
    <property type="nucleotide sequence ID" value="NZ_CP053675.1"/>
</dbReference>
<gene>
    <name evidence="1" type="ORF">JZL65_03180</name>
</gene>
<evidence type="ECO:0000313" key="2">
    <source>
        <dbReference type="Proteomes" id="UP000683551"/>
    </source>
</evidence>
<organism evidence="1 2">
    <name type="scientific">Ferrovum myxofaciens</name>
    <dbReference type="NCBI Taxonomy" id="416213"/>
    <lineage>
        <taxon>Bacteria</taxon>
        <taxon>Pseudomonadati</taxon>
        <taxon>Pseudomonadota</taxon>
        <taxon>Betaproteobacteria</taxon>
        <taxon>Ferrovales</taxon>
        <taxon>Ferrovaceae</taxon>
        <taxon>Ferrovum</taxon>
    </lineage>
</organism>
<dbReference type="Proteomes" id="UP000683551">
    <property type="component" value="Chromosome"/>
</dbReference>
<protein>
    <submittedName>
        <fullName evidence="1">Uncharacterized protein</fullName>
    </submittedName>
</protein>
<reference evidence="1" key="1">
    <citation type="submission" date="2021-02" db="EMBL/GenBank/DDBJ databases">
        <title>Comparative genomics of Ferrovum myxofaciens strains, predominant extremophile bacteria forming large biofilm stalactites in acid mine ecosystems.</title>
        <authorList>
            <person name="Burkartova K."/>
            <person name="Ridl J."/>
            <person name="Pajer P."/>
            <person name="Falteisek L."/>
        </authorList>
    </citation>
    <scope>NUCLEOTIDE SEQUENCE</scope>
    <source>
        <strain evidence="1">MI1III</strain>
    </source>
</reference>
<proteinExistence type="predicted"/>
<dbReference type="EMBL" id="CP071137">
    <property type="protein sequence ID" value="QWY78098.1"/>
    <property type="molecule type" value="Genomic_DNA"/>
</dbReference>